<dbReference type="PANTHER" id="PTHR37479:SF1">
    <property type="entry name" value="CELL DIVISION PROTEIN FTSL"/>
    <property type="match status" value="1"/>
</dbReference>
<keyword evidence="8" id="KW-0997">Cell inner membrane</keyword>
<reference evidence="10" key="1">
    <citation type="journal article" date="2022" name="Front. Microbiol.">
        <title>Genome-based taxonomic rearrangement of Oceanobacter-related bacteria including the description of Thalassolituus hydrocarbonoclasticus sp. nov. and Thalassolituus pacificus sp. nov. and emended description of the genus Thalassolituus.</title>
        <authorList>
            <person name="Dong C."/>
            <person name="Wei L."/>
            <person name="Wang J."/>
            <person name="Lai Q."/>
            <person name="Huang Z."/>
            <person name="Shao Z."/>
        </authorList>
    </citation>
    <scope>NUCLEOTIDE SEQUENCE</scope>
    <source>
        <strain evidence="10">59MF3M-4</strain>
    </source>
</reference>
<comment type="function">
    <text evidence="8">Essential cell division protein. May link together the upstream cell division proteins, which are predominantly cytoplasmic, with the downstream cell division proteins, which are predominantly periplasmic.</text>
</comment>
<evidence type="ECO:0000256" key="5">
    <source>
        <dbReference type="ARBA" id="ARBA00022989"/>
    </source>
</evidence>
<organism evidence="10 11">
    <name type="scientific">Thalassolituus pacificus</name>
    <dbReference type="NCBI Taxonomy" id="2975440"/>
    <lineage>
        <taxon>Bacteria</taxon>
        <taxon>Pseudomonadati</taxon>
        <taxon>Pseudomonadota</taxon>
        <taxon>Gammaproteobacteria</taxon>
        <taxon>Oceanospirillales</taxon>
        <taxon>Oceanospirillaceae</taxon>
        <taxon>Thalassolituus</taxon>
    </lineage>
</organism>
<dbReference type="HAMAP" id="MF_00910">
    <property type="entry name" value="FtsL"/>
    <property type="match status" value="1"/>
</dbReference>
<dbReference type="Proteomes" id="UP001147830">
    <property type="component" value="Unassembled WGS sequence"/>
</dbReference>
<keyword evidence="11" id="KW-1185">Reference proteome</keyword>
<keyword evidence="7 8" id="KW-0131">Cell cycle</keyword>
<keyword evidence="5 8" id="KW-1133">Transmembrane helix</keyword>
<dbReference type="GO" id="GO:0043093">
    <property type="term" value="P:FtsZ-dependent cytokinesis"/>
    <property type="evidence" value="ECO:0007669"/>
    <property type="project" value="UniProtKB-UniRule"/>
</dbReference>
<dbReference type="InterPro" id="IPR011922">
    <property type="entry name" value="Cell_div_FtsL"/>
</dbReference>
<dbReference type="RefSeq" id="WP_260977514.1">
    <property type="nucleotide sequence ID" value="NZ_JAOANI010000028.1"/>
</dbReference>
<comment type="caution">
    <text evidence="10">The sequence shown here is derived from an EMBL/GenBank/DDBJ whole genome shotgun (WGS) entry which is preliminary data.</text>
</comment>
<evidence type="ECO:0000256" key="7">
    <source>
        <dbReference type="ARBA" id="ARBA00023306"/>
    </source>
</evidence>
<dbReference type="GO" id="GO:0005886">
    <property type="term" value="C:plasma membrane"/>
    <property type="evidence" value="ECO:0007669"/>
    <property type="project" value="UniProtKB-SubCell"/>
</dbReference>
<name>A0A9X2WIG9_9GAMM</name>
<comment type="similarity">
    <text evidence="8">Belongs to the FtsL family.</text>
</comment>
<proteinExistence type="inferred from homology"/>
<dbReference type="PANTHER" id="PTHR37479">
    <property type="entry name" value="CELL DIVISION PROTEIN FTSL"/>
    <property type="match status" value="1"/>
</dbReference>
<sequence>MKAGAALLWAVVLISALAQVGVVHGHRTLLQEWQQEDALRVQLLQEHTRLLLEKSTLTAHGRVDQQARKQLNMTEPGKVQVLSQ</sequence>
<accession>A0A9X2WIG9</accession>
<evidence type="ECO:0000256" key="8">
    <source>
        <dbReference type="HAMAP-Rule" id="MF_00910"/>
    </source>
</evidence>
<keyword evidence="3 8" id="KW-0132">Cell division</keyword>
<evidence type="ECO:0000313" key="11">
    <source>
        <dbReference type="Proteomes" id="UP001147830"/>
    </source>
</evidence>
<reference evidence="10" key="2">
    <citation type="submission" date="2022-08" db="EMBL/GenBank/DDBJ databases">
        <authorList>
            <person name="Dong C."/>
        </authorList>
    </citation>
    <scope>NUCLEOTIDE SEQUENCE</scope>
    <source>
        <strain evidence="10">59MF3M-4</strain>
    </source>
</reference>
<evidence type="ECO:0000256" key="4">
    <source>
        <dbReference type="ARBA" id="ARBA00022692"/>
    </source>
</evidence>
<protein>
    <recommendedName>
        <fullName evidence="8 9">Cell division protein FtsL</fullName>
    </recommendedName>
</protein>
<keyword evidence="6 8" id="KW-0472">Membrane</keyword>
<evidence type="ECO:0000256" key="6">
    <source>
        <dbReference type="ARBA" id="ARBA00023136"/>
    </source>
</evidence>
<dbReference type="EMBL" id="JAOANI010000028">
    <property type="protein sequence ID" value="MCT7360685.1"/>
    <property type="molecule type" value="Genomic_DNA"/>
</dbReference>
<evidence type="ECO:0000256" key="9">
    <source>
        <dbReference type="NCBIfam" id="TIGR02209"/>
    </source>
</evidence>
<dbReference type="GO" id="GO:0032153">
    <property type="term" value="C:cell division site"/>
    <property type="evidence" value="ECO:0007669"/>
    <property type="project" value="UniProtKB-UniRule"/>
</dbReference>
<evidence type="ECO:0000256" key="1">
    <source>
        <dbReference type="ARBA" id="ARBA00004401"/>
    </source>
</evidence>
<keyword evidence="2 8" id="KW-1003">Cell membrane</keyword>
<dbReference type="AlphaFoldDB" id="A0A9X2WIG9"/>
<gene>
    <name evidence="8 10" type="primary">ftsL</name>
    <name evidence="10" type="ORF">NYR02_16815</name>
</gene>
<comment type="subcellular location">
    <subcellularLocation>
        <location evidence="8">Cell inner membrane</location>
        <topology evidence="8">Single-pass type II membrane protein</topology>
    </subcellularLocation>
    <subcellularLocation>
        <location evidence="1">Cell membrane</location>
        <topology evidence="1">Single-pass type II membrane protein</topology>
    </subcellularLocation>
    <text evidence="8">Localizes to the division septum where it forms a ring structure.</text>
</comment>
<evidence type="ECO:0000313" key="10">
    <source>
        <dbReference type="EMBL" id="MCT7360685.1"/>
    </source>
</evidence>
<comment type="subunit">
    <text evidence="8">Part of a complex composed of FtsB, FtsL and FtsQ.</text>
</comment>
<evidence type="ECO:0000256" key="2">
    <source>
        <dbReference type="ARBA" id="ARBA00022475"/>
    </source>
</evidence>
<keyword evidence="4 8" id="KW-0812">Transmembrane</keyword>
<dbReference type="Pfam" id="PF04999">
    <property type="entry name" value="FtsL"/>
    <property type="match status" value="1"/>
</dbReference>
<dbReference type="NCBIfam" id="TIGR02209">
    <property type="entry name" value="ftsL_broad"/>
    <property type="match status" value="1"/>
</dbReference>
<evidence type="ECO:0000256" key="3">
    <source>
        <dbReference type="ARBA" id="ARBA00022618"/>
    </source>
</evidence>